<organism evidence="1 2">
    <name type="scientific">Haematococcus lacustris</name>
    <name type="common">Green alga</name>
    <name type="synonym">Haematococcus pluvialis</name>
    <dbReference type="NCBI Taxonomy" id="44745"/>
    <lineage>
        <taxon>Eukaryota</taxon>
        <taxon>Viridiplantae</taxon>
        <taxon>Chlorophyta</taxon>
        <taxon>core chlorophytes</taxon>
        <taxon>Chlorophyceae</taxon>
        <taxon>CS clade</taxon>
        <taxon>Chlamydomonadales</taxon>
        <taxon>Haematococcaceae</taxon>
        <taxon>Haematococcus</taxon>
    </lineage>
</organism>
<proteinExistence type="predicted"/>
<sequence length="39" mass="4031">MLLASVCKAGWLLVEKLSKLTSGSASCLPPDLLRADTAA</sequence>
<evidence type="ECO:0000313" key="1">
    <source>
        <dbReference type="EMBL" id="GFH22561.1"/>
    </source>
</evidence>
<keyword evidence="2" id="KW-1185">Reference proteome</keyword>
<protein>
    <submittedName>
        <fullName evidence="1">Uncharacterized protein</fullName>
    </submittedName>
</protein>
<accession>A0A699ZJU5</accession>
<dbReference type="Proteomes" id="UP000485058">
    <property type="component" value="Unassembled WGS sequence"/>
</dbReference>
<gene>
    <name evidence="1" type="ORF">HaLaN_20042</name>
</gene>
<dbReference type="EMBL" id="BLLF01002066">
    <property type="protein sequence ID" value="GFH22561.1"/>
    <property type="molecule type" value="Genomic_DNA"/>
</dbReference>
<dbReference type="AlphaFoldDB" id="A0A699ZJU5"/>
<reference evidence="1 2" key="1">
    <citation type="submission" date="2020-02" db="EMBL/GenBank/DDBJ databases">
        <title>Draft genome sequence of Haematococcus lacustris strain NIES-144.</title>
        <authorList>
            <person name="Morimoto D."/>
            <person name="Nakagawa S."/>
            <person name="Yoshida T."/>
            <person name="Sawayama S."/>
        </authorList>
    </citation>
    <scope>NUCLEOTIDE SEQUENCE [LARGE SCALE GENOMIC DNA]</scope>
    <source>
        <strain evidence="1 2">NIES-144</strain>
    </source>
</reference>
<comment type="caution">
    <text evidence="1">The sequence shown here is derived from an EMBL/GenBank/DDBJ whole genome shotgun (WGS) entry which is preliminary data.</text>
</comment>
<evidence type="ECO:0000313" key="2">
    <source>
        <dbReference type="Proteomes" id="UP000485058"/>
    </source>
</evidence>
<name>A0A699ZJU5_HAELA</name>